<keyword evidence="4" id="KW-1185">Reference proteome</keyword>
<dbReference type="RefSeq" id="XP_030823599.1">
    <property type="nucleotide sequence ID" value="XM_030967739.1"/>
</dbReference>
<feature type="region of interest" description="Disordered" evidence="2">
    <location>
        <begin position="251"/>
        <end position="295"/>
    </location>
</feature>
<organism evidence="3 4">
    <name type="scientific">Geospiza parvula</name>
    <name type="common">Small tree-finch</name>
    <name type="synonym">Camarhynchus parvulus</name>
    <dbReference type="NCBI Taxonomy" id="87175"/>
    <lineage>
        <taxon>Eukaryota</taxon>
        <taxon>Metazoa</taxon>
        <taxon>Chordata</taxon>
        <taxon>Craniata</taxon>
        <taxon>Vertebrata</taxon>
        <taxon>Euteleostomi</taxon>
        <taxon>Archelosauria</taxon>
        <taxon>Archosauria</taxon>
        <taxon>Dinosauria</taxon>
        <taxon>Saurischia</taxon>
        <taxon>Theropoda</taxon>
        <taxon>Coelurosauria</taxon>
        <taxon>Aves</taxon>
        <taxon>Neognathae</taxon>
        <taxon>Neoaves</taxon>
        <taxon>Telluraves</taxon>
        <taxon>Australaves</taxon>
        <taxon>Passeriformes</taxon>
        <taxon>Thraupidae</taxon>
        <taxon>Camarhynchus</taxon>
    </lineage>
</organism>
<reference evidence="3" key="2">
    <citation type="submission" date="2025-08" db="UniProtKB">
        <authorList>
            <consortium name="Ensembl"/>
        </authorList>
    </citation>
    <scope>IDENTIFICATION</scope>
</reference>
<feature type="region of interest" description="Disordered" evidence="2">
    <location>
        <begin position="1"/>
        <end position="44"/>
    </location>
</feature>
<evidence type="ECO:0000256" key="2">
    <source>
        <dbReference type="SAM" id="MobiDB-lite"/>
    </source>
</evidence>
<evidence type="ECO:0000313" key="3">
    <source>
        <dbReference type="Ensembl" id="ENSCPVP00000015793.1"/>
    </source>
</evidence>
<dbReference type="GeneID" id="115914894"/>
<name>A0A8C3N4U9_GEOPR</name>
<feature type="region of interest" description="Disordered" evidence="2">
    <location>
        <begin position="168"/>
        <end position="197"/>
    </location>
</feature>
<feature type="compositionally biased region" description="Low complexity" evidence="2">
    <location>
        <begin position="183"/>
        <end position="195"/>
    </location>
</feature>
<evidence type="ECO:0000313" key="4">
    <source>
        <dbReference type="Proteomes" id="UP000694382"/>
    </source>
</evidence>
<dbReference type="GO" id="GO:0044818">
    <property type="term" value="P:mitotic G2/M transition checkpoint"/>
    <property type="evidence" value="ECO:0007669"/>
    <property type="project" value="TreeGrafter"/>
</dbReference>
<dbReference type="PANTHER" id="PTHR22227">
    <property type="entry name" value="FAMILY WITH SEQUENCE SIMILARITY 122B ISOFORM X1"/>
    <property type="match status" value="1"/>
</dbReference>
<dbReference type="PANTHER" id="PTHR22227:SF3">
    <property type="entry name" value="PABIR FAMILY MEMBER 1"/>
    <property type="match status" value="1"/>
</dbReference>
<dbReference type="InterPro" id="IPR026716">
    <property type="entry name" value="PBIR1/2/3"/>
</dbReference>
<sequence>MGGAGGAGAAAMAQEKMELDLELPPGSAAAPGDGGGLRRSNSAPLIHGLSDNSQVFQGSVLRTRRNSTTVMNRHSLFVPSSPIRIPSSRLHQIKQEEGMNLLNRETVREREVQVAMQMSHSWEESLSLSDNDFEKSLSPKQVDFVPVSPAPSPTRGIGKQCFSPSLQSLVSSSGLPPSPSPSPTRRFSSRRSQSPINCIRPSVLGSIKRKGVTEMEDHPKRLFQGSTTMLTPEAAHQADLGACLSSHALDDNRSSAGSSCDSPAEAGTSTDSPVSLSDSRSPFLPVDLMAKLPMN</sequence>
<dbReference type="GO" id="GO:0005737">
    <property type="term" value="C:cytoplasm"/>
    <property type="evidence" value="ECO:0007669"/>
    <property type="project" value="TreeGrafter"/>
</dbReference>
<dbReference type="Ensembl" id="ENSCPVT00000016493.2">
    <property type="protein sequence ID" value="ENSCPVP00000015793.1"/>
    <property type="gene ID" value="ENSCPVG00000011556.2"/>
</dbReference>
<dbReference type="Proteomes" id="UP000694382">
    <property type="component" value="Chromosome 4A"/>
</dbReference>
<evidence type="ECO:0000256" key="1">
    <source>
        <dbReference type="ARBA" id="ARBA00006725"/>
    </source>
</evidence>
<comment type="similarity">
    <text evidence="1">Belongs to the FAM122 family.</text>
</comment>
<accession>A0A8C3N4U9</accession>
<protein>
    <submittedName>
        <fullName evidence="3">Uncharacterized protein</fullName>
    </submittedName>
</protein>
<dbReference type="GO" id="GO:0005634">
    <property type="term" value="C:nucleus"/>
    <property type="evidence" value="ECO:0007669"/>
    <property type="project" value="TreeGrafter"/>
</dbReference>
<gene>
    <name evidence="3" type="primary">LOC115914894</name>
</gene>
<reference evidence="3" key="3">
    <citation type="submission" date="2025-09" db="UniProtKB">
        <authorList>
            <consortium name="Ensembl"/>
        </authorList>
    </citation>
    <scope>IDENTIFICATION</scope>
</reference>
<dbReference type="GO" id="GO:0004865">
    <property type="term" value="F:protein serine/threonine phosphatase inhibitor activity"/>
    <property type="evidence" value="ECO:0007669"/>
    <property type="project" value="InterPro"/>
</dbReference>
<dbReference type="AlphaFoldDB" id="A0A8C3N4U9"/>
<proteinExistence type="inferred from homology"/>
<reference evidence="3" key="1">
    <citation type="submission" date="2020-02" db="EMBL/GenBank/DDBJ databases">
        <authorList>
            <person name="Enbody D E."/>
            <person name="Pettersson E M."/>
        </authorList>
    </citation>
    <scope>NUCLEOTIDE SEQUENCE [LARGE SCALE GENOMIC DNA]</scope>
</reference>
<feature type="compositionally biased region" description="Polar residues" evidence="2">
    <location>
        <begin position="254"/>
        <end position="280"/>
    </location>
</feature>